<feature type="domain" description="PROP1-like PPR" evidence="7">
    <location>
        <begin position="665"/>
        <end position="782"/>
    </location>
</feature>
<feature type="compositionally biased region" description="Pro residues" evidence="6">
    <location>
        <begin position="71"/>
        <end position="81"/>
    </location>
</feature>
<dbReference type="Pfam" id="PF17177">
    <property type="entry name" value="PPR_long"/>
    <property type="match status" value="1"/>
</dbReference>
<dbReference type="OrthoDB" id="185373at2759"/>
<feature type="compositionally biased region" description="Basic and acidic residues" evidence="6">
    <location>
        <begin position="352"/>
        <end position="370"/>
    </location>
</feature>
<dbReference type="EMBL" id="KB467831">
    <property type="protein sequence ID" value="PCH33829.1"/>
    <property type="molecule type" value="Genomic_DNA"/>
</dbReference>
<gene>
    <name evidence="8" type="ORF">WOLCODRAFT_112610</name>
</gene>
<evidence type="ECO:0000256" key="2">
    <source>
        <dbReference type="ARBA" id="ARBA00022737"/>
    </source>
</evidence>
<evidence type="ECO:0000313" key="8">
    <source>
        <dbReference type="EMBL" id="PCH33829.1"/>
    </source>
</evidence>
<proteinExistence type="inferred from homology"/>
<comment type="similarity">
    <text evidence="1">Belongs to the CCM1 family.</text>
</comment>
<comment type="subunit">
    <text evidence="4">Binds to mitochondrial small subunit 15S rRNA.</text>
</comment>
<dbReference type="Pfam" id="PF01535">
    <property type="entry name" value="PPR"/>
    <property type="match status" value="1"/>
</dbReference>
<evidence type="ECO:0000313" key="9">
    <source>
        <dbReference type="Proteomes" id="UP000218811"/>
    </source>
</evidence>
<dbReference type="Gene3D" id="1.25.40.10">
    <property type="entry name" value="Tetratricopeptide repeat domain"/>
    <property type="match status" value="3"/>
</dbReference>
<sequence length="845" mass="95129">MLWGVGQGLRHFRPVTASLSRVRGTTLHTTPPAVRDPPHAFGLRWLSAAAVQELTRRSTRTPPKLDLVIPTPSPAPSPAPSLPDDADQGKRPRKSRERSPRKYPSVGAMLEALFESSTLNVRKDILRKSKKDGSMPEVFDALNDRGLAAKLAVSMAKDSNPQQALRVLILAHESKCSFRQNAYETVAHELASDRHWHLIPPLVDLGKKHTGRTSVRLLNWLTRAFIELREFAALDSIVDRFKSEELKPNRRTYHLLISGHLHNHDLFRARRCVVDMETAGFAMDESTHAIIISSYRALGSNPTITAKAMEVLKNGSGAHSTTVLNTLLQLALDTHDMPQAMQFLSMFDSHSKNDAVRPDHAEDITRRDGELLSPPDQVRPESESPRPALVPNQDAATFTILIHHLGKDGDLSRIQQVLEQMQASGVRPDSSTAAALVKSFFVAKQPDTAIQIIADMYPEQHRAQRLLRNLGSGDATSRKPRILPGGLPVTAEVLNALLQGALGTRGLKGMRVVQRLMHISRVNPDEHTLEIFLSHLERVERVTPSGLARLTRRLQSPSLRPSLRYLHIILRTVMRQEIITRRMYELKGGPALVADTRGTHNPRDDWDPGPGFLNAVMPPTALKHRLRLSHRALVRRLLDDLYRRRIKSDRATFALRIRHDAVIKRDTQMATQSFQAMLDRGLHPNEYHYSALMEGHIEAEDMDSAEEVMRKAARAGIRPNVTMYNLLVVGYARQKNPDEALRVFREMVAADISPDMAIIHALTSAFCAIGAYKVARRLLMQLWSCITVIPENLRDAPLRRLMKAMGSLARSLERLSKQKRRMLRWKLRRLVKGWTRKNRGSSPRV</sequence>
<dbReference type="OMA" id="QRMLRWK"/>
<feature type="region of interest" description="Disordered" evidence="6">
    <location>
        <begin position="55"/>
        <end position="104"/>
    </location>
</feature>
<accession>A0A2H3J509</accession>
<evidence type="ECO:0000256" key="5">
    <source>
        <dbReference type="PROSITE-ProRule" id="PRU00708"/>
    </source>
</evidence>
<dbReference type="AlphaFoldDB" id="A0A2H3J509"/>
<dbReference type="SUPFAM" id="SSF81901">
    <property type="entry name" value="HCP-like"/>
    <property type="match status" value="1"/>
</dbReference>
<dbReference type="PANTHER" id="PTHR47447:SF17">
    <property type="entry name" value="OS12G0638900 PROTEIN"/>
    <property type="match status" value="1"/>
</dbReference>
<reference evidence="8 9" key="1">
    <citation type="journal article" date="2012" name="Science">
        <title>The Paleozoic origin of enzymatic lignin decomposition reconstructed from 31 fungal genomes.</title>
        <authorList>
            <person name="Floudas D."/>
            <person name="Binder M."/>
            <person name="Riley R."/>
            <person name="Barry K."/>
            <person name="Blanchette R.A."/>
            <person name="Henrissat B."/>
            <person name="Martinez A.T."/>
            <person name="Otillar R."/>
            <person name="Spatafora J.W."/>
            <person name="Yadav J.S."/>
            <person name="Aerts A."/>
            <person name="Benoit I."/>
            <person name="Boyd A."/>
            <person name="Carlson A."/>
            <person name="Copeland A."/>
            <person name="Coutinho P.M."/>
            <person name="de Vries R.P."/>
            <person name="Ferreira P."/>
            <person name="Findley K."/>
            <person name="Foster B."/>
            <person name="Gaskell J."/>
            <person name="Glotzer D."/>
            <person name="Gorecki P."/>
            <person name="Heitman J."/>
            <person name="Hesse C."/>
            <person name="Hori C."/>
            <person name="Igarashi K."/>
            <person name="Jurgens J.A."/>
            <person name="Kallen N."/>
            <person name="Kersten P."/>
            <person name="Kohler A."/>
            <person name="Kuees U."/>
            <person name="Kumar T.K.A."/>
            <person name="Kuo A."/>
            <person name="LaButti K."/>
            <person name="Larrondo L.F."/>
            <person name="Lindquist E."/>
            <person name="Ling A."/>
            <person name="Lombard V."/>
            <person name="Lucas S."/>
            <person name="Lundell T."/>
            <person name="Martin R."/>
            <person name="McLaughlin D.J."/>
            <person name="Morgenstern I."/>
            <person name="Morin E."/>
            <person name="Murat C."/>
            <person name="Nagy L.G."/>
            <person name="Nolan M."/>
            <person name="Ohm R.A."/>
            <person name="Patyshakuliyeva A."/>
            <person name="Rokas A."/>
            <person name="Ruiz-Duenas F.J."/>
            <person name="Sabat G."/>
            <person name="Salamov A."/>
            <person name="Samejima M."/>
            <person name="Schmutz J."/>
            <person name="Slot J.C."/>
            <person name="St John F."/>
            <person name="Stenlid J."/>
            <person name="Sun H."/>
            <person name="Sun S."/>
            <person name="Syed K."/>
            <person name="Tsang A."/>
            <person name="Wiebenga A."/>
            <person name="Young D."/>
            <person name="Pisabarro A."/>
            <person name="Eastwood D.C."/>
            <person name="Martin F."/>
            <person name="Cullen D."/>
            <person name="Grigoriev I.V."/>
            <person name="Hibbett D.S."/>
        </authorList>
    </citation>
    <scope>NUCLEOTIDE SEQUENCE [LARGE SCALE GENOMIC DNA]</scope>
    <source>
        <strain evidence="8 9">MD-104</strain>
    </source>
</reference>
<name>A0A2H3J509_WOLCO</name>
<dbReference type="NCBIfam" id="TIGR00756">
    <property type="entry name" value="PPR"/>
    <property type="match status" value="2"/>
</dbReference>
<evidence type="ECO:0000256" key="4">
    <source>
        <dbReference type="ARBA" id="ARBA00044511"/>
    </source>
</evidence>
<dbReference type="InterPro" id="IPR011990">
    <property type="entry name" value="TPR-like_helical_dom_sf"/>
</dbReference>
<keyword evidence="9" id="KW-1185">Reference proteome</keyword>
<evidence type="ECO:0000256" key="1">
    <source>
        <dbReference type="ARBA" id="ARBA00006192"/>
    </source>
</evidence>
<comment type="function">
    <text evidence="3">Regulates mitochondrial small subunit maturation by controlling 15S rRNA 5'-end processing. Localizes to the 5' precursor of the 15S rRNA in a position that is subsequently occupied by mS47 in the mature yeast mtSSU. Uses structure and sequence-specific RNA recognition, binding to a single-stranded region of the precursor and specifically recognizing bases -6 to -1. The exchange of Ccm1 for mS47 is coupled to the irreversible removal of precursor rRNA that is accompanied by conformational changes of the mitoribosomal proteins uS5m and mS26. These conformational changes signal completion of 5'-end rRNA processing through protection of the mature 5'-end of the 15S rRNA and stabilization of mS47. The removal of the 5' precursor together with the dissociation of Ccm1 may be catalyzed by the 5'-3' exoribonuclease Pet127. Involved in the specific removal of group I introns in mitochondrial encoded transcripts.</text>
</comment>
<feature type="repeat" description="PPR" evidence="5">
    <location>
        <begin position="720"/>
        <end position="754"/>
    </location>
</feature>
<dbReference type="STRING" id="742152.A0A2H3J509"/>
<keyword evidence="2" id="KW-0677">Repeat</keyword>
<organism evidence="8 9">
    <name type="scientific">Wolfiporia cocos (strain MD-104)</name>
    <name type="common">Brown rot fungus</name>
    <dbReference type="NCBI Taxonomy" id="742152"/>
    <lineage>
        <taxon>Eukaryota</taxon>
        <taxon>Fungi</taxon>
        <taxon>Dikarya</taxon>
        <taxon>Basidiomycota</taxon>
        <taxon>Agaricomycotina</taxon>
        <taxon>Agaricomycetes</taxon>
        <taxon>Polyporales</taxon>
        <taxon>Phaeolaceae</taxon>
        <taxon>Wolfiporia</taxon>
    </lineage>
</organism>
<feature type="region of interest" description="Disordered" evidence="6">
    <location>
        <begin position="352"/>
        <end position="390"/>
    </location>
</feature>
<feature type="compositionally biased region" description="Basic residues" evidence="6">
    <location>
        <begin position="91"/>
        <end position="101"/>
    </location>
</feature>
<dbReference type="InterPro" id="IPR033443">
    <property type="entry name" value="PROP1-like_PPR_dom"/>
</dbReference>
<dbReference type="PANTHER" id="PTHR47447">
    <property type="entry name" value="OS03G0856100 PROTEIN"/>
    <property type="match status" value="1"/>
</dbReference>
<dbReference type="InterPro" id="IPR002885">
    <property type="entry name" value="PPR_rpt"/>
</dbReference>
<protein>
    <recommendedName>
        <fullName evidence="7">PROP1-like PPR domain-containing protein</fullName>
    </recommendedName>
</protein>
<feature type="repeat" description="PPR" evidence="5">
    <location>
        <begin position="685"/>
        <end position="719"/>
    </location>
</feature>
<evidence type="ECO:0000256" key="3">
    <source>
        <dbReference type="ARBA" id="ARBA00044493"/>
    </source>
</evidence>
<feature type="repeat" description="PPR" evidence="5">
    <location>
        <begin position="394"/>
        <end position="428"/>
    </location>
</feature>
<dbReference type="PROSITE" id="PS51375">
    <property type="entry name" value="PPR"/>
    <property type="match status" value="3"/>
</dbReference>
<dbReference type="Proteomes" id="UP000218811">
    <property type="component" value="Unassembled WGS sequence"/>
</dbReference>
<evidence type="ECO:0000256" key="6">
    <source>
        <dbReference type="SAM" id="MobiDB-lite"/>
    </source>
</evidence>
<evidence type="ECO:0000259" key="7">
    <source>
        <dbReference type="Pfam" id="PF17177"/>
    </source>
</evidence>